<dbReference type="AlphaFoldDB" id="X1R8I5"/>
<name>X1R8I5_9ZZZZ</name>
<protein>
    <recommendedName>
        <fullName evidence="1">Glycosyl transferase family 1 domain-containing protein</fullName>
    </recommendedName>
</protein>
<dbReference type="GO" id="GO:0016757">
    <property type="term" value="F:glycosyltransferase activity"/>
    <property type="evidence" value="ECO:0007669"/>
    <property type="project" value="InterPro"/>
</dbReference>
<dbReference type="CDD" id="cd03801">
    <property type="entry name" value="GT4_PimA-like"/>
    <property type="match status" value="1"/>
</dbReference>
<organism evidence="2">
    <name type="scientific">marine sediment metagenome</name>
    <dbReference type="NCBI Taxonomy" id="412755"/>
    <lineage>
        <taxon>unclassified sequences</taxon>
        <taxon>metagenomes</taxon>
        <taxon>ecological metagenomes</taxon>
    </lineage>
</organism>
<dbReference type="PANTHER" id="PTHR12526:SF630">
    <property type="entry name" value="GLYCOSYLTRANSFERASE"/>
    <property type="match status" value="1"/>
</dbReference>
<evidence type="ECO:0000259" key="1">
    <source>
        <dbReference type="Pfam" id="PF00534"/>
    </source>
</evidence>
<dbReference type="Pfam" id="PF00534">
    <property type="entry name" value="Glycos_transf_1"/>
    <property type="match status" value="1"/>
</dbReference>
<sequence>MDAAKILCQNPLVNFLFIGKGRKPKTKHKNIKFLGRLDYKKTLNIISQSFATFVPSQIFEAFPRTAIESLVYSVPVIGTKVGGILEAVGKGGIIVSAGRAEKLAEAGQLLLKDKNLYNKQKEGAKVQARKFCQTEIVKKVLKVYQSLL</sequence>
<dbReference type="SUPFAM" id="SSF53756">
    <property type="entry name" value="UDP-Glycosyltransferase/glycogen phosphorylase"/>
    <property type="match status" value="1"/>
</dbReference>
<comment type="caution">
    <text evidence="2">The sequence shown here is derived from an EMBL/GenBank/DDBJ whole genome shotgun (WGS) entry which is preliminary data.</text>
</comment>
<dbReference type="PANTHER" id="PTHR12526">
    <property type="entry name" value="GLYCOSYLTRANSFERASE"/>
    <property type="match status" value="1"/>
</dbReference>
<dbReference type="Gene3D" id="3.40.50.2000">
    <property type="entry name" value="Glycogen Phosphorylase B"/>
    <property type="match status" value="2"/>
</dbReference>
<reference evidence="2" key="1">
    <citation type="journal article" date="2014" name="Front. Microbiol.">
        <title>High frequency of phylogenetically diverse reductive dehalogenase-homologous genes in deep subseafloor sedimentary metagenomes.</title>
        <authorList>
            <person name="Kawai M."/>
            <person name="Futagami T."/>
            <person name="Toyoda A."/>
            <person name="Takaki Y."/>
            <person name="Nishi S."/>
            <person name="Hori S."/>
            <person name="Arai W."/>
            <person name="Tsubouchi T."/>
            <person name="Morono Y."/>
            <person name="Uchiyama I."/>
            <person name="Ito T."/>
            <person name="Fujiyama A."/>
            <person name="Inagaki F."/>
            <person name="Takami H."/>
        </authorList>
    </citation>
    <scope>NUCLEOTIDE SEQUENCE</scope>
    <source>
        <strain evidence="2">Expedition CK06-06</strain>
    </source>
</reference>
<gene>
    <name evidence="2" type="ORF">S12H4_20645</name>
</gene>
<accession>X1R8I5</accession>
<dbReference type="InterPro" id="IPR001296">
    <property type="entry name" value="Glyco_trans_1"/>
</dbReference>
<dbReference type="EMBL" id="BARW01010501">
    <property type="protein sequence ID" value="GAI77027.1"/>
    <property type="molecule type" value="Genomic_DNA"/>
</dbReference>
<proteinExistence type="predicted"/>
<feature type="domain" description="Glycosyl transferase family 1" evidence="1">
    <location>
        <begin position="3"/>
        <end position="125"/>
    </location>
</feature>
<evidence type="ECO:0000313" key="2">
    <source>
        <dbReference type="EMBL" id="GAI77027.1"/>
    </source>
</evidence>